<dbReference type="EMBL" id="CAXAMN010024707">
    <property type="protein sequence ID" value="CAK9089353.1"/>
    <property type="molecule type" value="Genomic_DNA"/>
</dbReference>
<dbReference type="Proteomes" id="UP001642484">
    <property type="component" value="Unassembled WGS sequence"/>
</dbReference>
<evidence type="ECO:0000313" key="5">
    <source>
        <dbReference type="Proteomes" id="UP001642484"/>
    </source>
</evidence>
<protein>
    <recommendedName>
        <fullName evidence="3">Pseudouridine synthase RsuA/RluA-like domain-containing protein</fullName>
    </recommendedName>
</protein>
<gene>
    <name evidence="4" type="ORF">CCMP2556_LOCUS43014</name>
</gene>
<dbReference type="SUPFAM" id="SSF55120">
    <property type="entry name" value="Pseudouridine synthase"/>
    <property type="match status" value="1"/>
</dbReference>
<evidence type="ECO:0000259" key="3">
    <source>
        <dbReference type="Pfam" id="PF00849"/>
    </source>
</evidence>
<dbReference type="InterPro" id="IPR050188">
    <property type="entry name" value="RluA_PseudoU_synthase"/>
</dbReference>
<reference evidence="4 5" key="1">
    <citation type="submission" date="2024-02" db="EMBL/GenBank/DDBJ databases">
        <authorList>
            <person name="Chen Y."/>
            <person name="Shah S."/>
            <person name="Dougan E. K."/>
            <person name="Thang M."/>
            <person name="Chan C."/>
        </authorList>
    </citation>
    <scope>NUCLEOTIDE SEQUENCE [LARGE SCALE GENOMIC DNA]</scope>
</reference>
<accession>A0ABP0QMF3</accession>
<evidence type="ECO:0000313" key="4">
    <source>
        <dbReference type="EMBL" id="CAK9089353.1"/>
    </source>
</evidence>
<feature type="domain" description="Pseudouridine synthase RsuA/RluA-like" evidence="3">
    <location>
        <begin position="640"/>
        <end position="792"/>
    </location>
</feature>
<organism evidence="4 5">
    <name type="scientific">Durusdinium trenchii</name>
    <dbReference type="NCBI Taxonomy" id="1381693"/>
    <lineage>
        <taxon>Eukaryota</taxon>
        <taxon>Sar</taxon>
        <taxon>Alveolata</taxon>
        <taxon>Dinophyceae</taxon>
        <taxon>Suessiales</taxon>
        <taxon>Symbiodiniaceae</taxon>
        <taxon>Durusdinium</taxon>
    </lineage>
</organism>
<evidence type="ECO:0000256" key="2">
    <source>
        <dbReference type="SAM" id="MobiDB-lite"/>
    </source>
</evidence>
<dbReference type="CDD" id="cd02869">
    <property type="entry name" value="PseudoU_synth_RluA_like"/>
    <property type="match status" value="1"/>
</dbReference>
<dbReference type="Gene3D" id="1.25.40.10">
    <property type="entry name" value="Tetratricopeptide repeat domain"/>
    <property type="match status" value="3"/>
</dbReference>
<dbReference type="InterPro" id="IPR020103">
    <property type="entry name" value="PsdUridine_synth_cat_dom_sf"/>
</dbReference>
<comment type="similarity">
    <text evidence="1">Belongs to the pseudouridine synthase RluA family.</text>
</comment>
<dbReference type="InterPro" id="IPR006145">
    <property type="entry name" value="PsdUridine_synth_RsuA/RluA"/>
</dbReference>
<name>A0ABP0QMF3_9DINO</name>
<dbReference type="InterPro" id="IPR011990">
    <property type="entry name" value="TPR-like_helical_dom_sf"/>
</dbReference>
<sequence>MGVLDDIMLDSRLAMQQLQYFARTYQPEAAKGLLQVMRQSILQPDLLHYNAALTAQRRAEHWQSAQVMLCEIYQAAMEPTTRSLNALLGASKLWRRTALLLQAMRSSYSGDACSYSDAMNAYRRGSQWNLAQQIFAEMPQKQVQQNVFHFNEVMCNILQEEKQWVLVLQLYDAMGATGVIGDVTLRNSARRLGNWPLALSLGIEEVVGTTALLKSVGSGTAWSAALNLLALASARRLSDGICFNAAADSCSGIWPMAFHLCQVDAFGLATAACAAEAGEAWRMAWQLEAKAQALGLEIGLFDRPTLPPASQSGNRPSWQQTLQRWQAFQRSNGLDASRWHEALHMRGGNANTLLTVAARAADVEQQWEFALCAFLNSSCAMSGTRLANSVATACARRLQWAEAFRFLGSMPLWRMEPRAAGFNAAISASATSRHWMQSFWMVRRMLSQKLIPDEISFGTLLDSVAEDWRHEAFEVLMSVESSVAPWSPSFLPWAMAKLRLRPAPARLVHAFAAALRGTRCRAADVVALAWAAATLCVYSRPLAQKVATDARQCMADFSNEELRVLAVALQSLNPQLLPEIWAEVARRLETGAWLTSGSDWQDLLGVLGARPLKAREPRAVTFAPGGAEPQVLLDLSDRVVVFKPVGWEVYNDHGHMQLIDFVRAKVGDLMIFRDPSRDMGFLHRLDVPSSGLLLAAKGYEAHADLQLQLHTGQLQREYIVLCHGFLPDMRRLIDARLWDLTPLTEAGLGKAASTRMKVASYVHFPAGALALTVVMIRIDTGRKHQIRSHMAHVGHAILRDGRYSSVATFRADRVLCNGSFLHRHRLRFAAGGEWSPCLRNWKLPCGGCLLDLLDLLDPPRAKARTLAEPSSKGTKTIREYKKN</sequence>
<dbReference type="Gene3D" id="3.30.2350.10">
    <property type="entry name" value="Pseudouridine synthase"/>
    <property type="match status" value="1"/>
</dbReference>
<dbReference type="PANTHER" id="PTHR21600:SF87">
    <property type="entry name" value="RNA PSEUDOURIDYLATE SYNTHASE DOMAIN-CONTAINING PROTEIN 1"/>
    <property type="match status" value="1"/>
</dbReference>
<dbReference type="Pfam" id="PF00849">
    <property type="entry name" value="PseudoU_synth_2"/>
    <property type="match status" value="1"/>
</dbReference>
<proteinExistence type="inferred from homology"/>
<feature type="region of interest" description="Disordered" evidence="2">
    <location>
        <begin position="864"/>
        <end position="883"/>
    </location>
</feature>
<comment type="caution">
    <text evidence="4">The sequence shown here is derived from an EMBL/GenBank/DDBJ whole genome shotgun (WGS) entry which is preliminary data.</text>
</comment>
<evidence type="ECO:0000256" key="1">
    <source>
        <dbReference type="ARBA" id="ARBA00010876"/>
    </source>
</evidence>
<dbReference type="PANTHER" id="PTHR21600">
    <property type="entry name" value="MITOCHONDRIAL RNA PSEUDOURIDINE SYNTHASE"/>
    <property type="match status" value="1"/>
</dbReference>
<keyword evidence="5" id="KW-1185">Reference proteome</keyword>